<protein>
    <recommendedName>
        <fullName evidence="8">Probable DNA 3'-5' helicase RecG</fullName>
    </recommendedName>
</protein>
<dbReference type="SUPFAM" id="SSF50249">
    <property type="entry name" value="Nucleic acid-binding proteins"/>
    <property type="match status" value="1"/>
</dbReference>
<dbReference type="InterPro" id="IPR012340">
    <property type="entry name" value="NA-bd_OB-fold"/>
</dbReference>
<sequence>MRPPILFPAFTDIKAIKGCGPRLAEQIGRLAGPHAVDLWWHLPSGLVDRRYQPRLADAVPGRIASLHLRIGQHQRPRSPRQPYRIMAHDETGEIALVFFNARPDWLARTLPEGEERIVSGRLETFQDRLQMTHPDLIVTVEDWPAQEKVQPVYPLTAGLSPKVLGRIVAGALALAPDLPEWQDRAFHERQHWPSWLQALQAAHRPAEEADLSPLSPARARLAYDELLAGQLALALMRGRTVRRAATPLQGDGRLVAKALAALPFSPTPAQSACLAEIAADLASGKRMHRLLQGDVGSGKTLVAALSALTAVEAGHQAAIMAPTEILARQHAAVLQPLADAAGIRLAVVTGRDSDKAKAALGAALEAGEIDLIVGTHALIQSRMRFRSLGLAVIDEQHRFGVHQRILLGERERAGDGPAHLLVMTATPIPRTLTLALYGDMEVSRLEGKPPGRQPGITSMAPVDRLDDVIDRLRRRLDEGAKAYWICPLVADEDETAEQAAAEGRARMLSAVLGADRVALLHGRLKPAEKDAAMARFADPDGAALLVATTVVEVGVDVPAASLMVVEEAERFGLAQLHQLRGRIGRGTAQGRCLLLYTPPLSDVARARLETLCETDDGFVIAERDLALRGAGEVLGTRQAGLPQTRLADLAVHGELLAAARDDARLIMTTDPELTGPRSAALKVLLYLFERDAAARLFRSG</sequence>
<evidence type="ECO:0000256" key="5">
    <source>
        <dbReference type="ARBA" id="ARBA00022840"/>
    </source>
</evidence>
<evidence type="ECO:0000256" key="8">
    <source>
        <dbReference type="ARBA" id="ARBA00049819"/>
    </source>
</evidence>
<accession>A0ABV7KU33</accession>
<feature type="domain" description="Helicase C-terminal" evidence="10">
    <location>
        <begin position="464"/>
        <end position="631"/>
    </location>
</feature>
<comment type="caution">
    <text evidence="11">The sequence shown here is derived from an EMBL/GenBank/DDBJ whole genome shotgun (WGS) entry which is preliminary data.</text>
</comment>
<dbReference type="Pfam" id="PF17191">
    <property type="entry name" value="RecG_wedge"/>
    <property type="match status" value="1"/>
</dbReference>
<dbReference type="GO" id="GO:0003678">
    <property type="term" value="F:DNA helicase activity"/>
    <property type="evidence" value="ECO:0007669"/>
    <property type="project" value="UniProtKB-EC"/>
</dbReference>
<keyword evidence="3 11" id="KW-0378">Hydrolase</keyword>
<evidence type="ECO:0000259" key="9">
    <source>
        <dbReference type="PROSITE" id="PS51192"/>
    </source>
</evidence>
<dbReference type="SMART" id="SM00487">
    <property type="entry name" value="DEXDc"/>
    <property type="match status" value="1"/>
</dbReference>
<keyword evidence="1" id="KW-0547">Nucleotide-binding</keyword>
<keyword evidence="4 11" id="KW-0347">Helicase</keyword>
<dbReference type="InterPro" id="IPR045562">
    <property type="entry name" value="RecG_dom3_C"/>
</dbReference>
<dbReference type="NCBIfam" id="NF008164">
    <property type="entry name" value="PRK10917.1-2"/>
    <property type="match status" value="1"/>
</dbReference>
<evidence type="ECO:0000256" key="6">
    <source>
        <dbReference type="ARBA" id="ARBA00023125"/>
    </source>
</evidence>
<keyword evidence="5" id="KW-0067">ATP-binding</keyword>
<evidence type="ECO:0000256" key="1">
    <source>
        <dbReference type="ARBA" id="ARBA00022741"/>
    </source>
</evidence>
<dbReference type="InterPro" id="IPR014001">
    <property type="entry name" value="Helicase_ATP-bd"/>
</dbReference>
<proteinExistence type="predicted"/>
<dbReference type="Pfam" id="PF00270">
    <property type="entry name" value="DEAD"/>
    <property type="match status" value="1"/>
</dbReference>
<dbReference type="GO" id="GO:0016787">
    <property type="term" value="F:hydrolase activity"/>
    <property type="evidence" value="ECO:0007669"/>
    <property type="project" value="UniProtKB-KW"/>
</dbReference>
<organism evidence="11 12">
    <name type="scientific">Marinibaculum pumilum</name>
    <dbReference type="NCBI Taxonomy" id="1766165"/>
    <lineage>
        <taxon>Bacteria</taxon>
        <taxon>Pseudomonadati</taxon>
        <taxon>Pseudomonadota</taxon>
        <taxon>Alphaproteobacteria</taxon>
        <taxon>Rhodospirillales</taxon>
        <taxon>Rhodospirillaceae</taxon>
        <taxon>Marinibaculum</taxon>
    </lineage>
</organism>
<dbReference type="RefSeq" id="WP_379897583.1">
    <property type="nucleotide sequence ID" value="NZ_JBHRTR010000005.1"/>
</dbReference>
<keyword evidence="12" id="KW-1185">Reference proteome</keyword>
<feature type="domain" description="Helicase ATP-binding" evidence="9">
    <location>
        <begin position="280"/>
        <end position="445"/>
    </location>
</feature>
<keyword evidence="7" id="KW-0234">DNA repair</keyword>
<dbReference type="PROSITE" id="PS51194">
    <property type="entry name" value="HELICASE_CTER"/>
    <property type="match status" value="1"/>
</dbReference>
<dbReference type="Gene3D" id="3.40.50.300">
    <property type="entry name" value="P-loop containing nucleotide triphosphate hydrolases"/>
    <property type="match status" value="2"/>
</dbReference>
<dbReference type="EMBL" id="JBHRTR010000005">
    <property type="protein sequence ID" value="MFC3225847.1"/>
    <property type="molecule type" value="Genomic_DNA"/>
</dbReference>
<evidence type="ECO:0000256" key="4">
    <source>
        <dbReference type="ARBA" id="ARBA00022806"/>
    </source>
</evidence>
<dbReference type="PANTHER" id="PTHR47964">
    <property type="entry name" value="ATP-DEPENDENT DNA HELICASE HOMOLOG RECG, CHLOROPLASTIC"/>
    <property type="match status" value="1"/>
</dbReference>
<dbReference type="CDD" id="cd04488">
    <property type="entry name" value="RecG_wedge_OBF"/>
    <property type="match status" value="1"/>
</dbReference>
<dbReference type="Proteomes" id="UP001595528">
    <property type="component" value="Unassembled WGS sequence"/>
</dbReference>
<evidence type="ECO:0000256" key="2">
    <source>
        <dbReference type="ARBA" id="ARBA00022763"/>
    </source>
</evidence>
<dbReference type="PROSITE" id="PS51192">
    <property type="entry name" value="HELICASE_ATP_BIND_1"/>
    <property type="match status" value="1"/>
</dbReference>
<dbReference type="InterPro" id="IPR033454">
    <property type="entry name" value="RecG_wedge"/>
</dbReference>
<dbReference type="Pfam" id="PF00271">
    <property type="entry name" value="Helicase_C"/>
    <property type="match status" value="1"/>
</dbReference>
<dbReference type="Pfam" id="PF19833">
    <property type="entry name" value="RecG_dom3_C"/>
    <property type="match status" value="1"/>
</dbReference>
<dbReference type="SMART" id="SM00490">
    <property type="entry name" value="HELICc"/>
    <property type="match status" value="1"/>
</dbReference>
<name>A0ABV7KU33_9PROT</name>
<dbReference type="SUPFAM" id="SSF52540">
    <property type="entry name" value="P-loop containing nucleoside triphosphate hydrolases"/>
    <property type="match status" value="2"/>
</dbReference>
<dbReference type="InterPro" id="IPR027417">
    <property type="entry name" value="P-loop_NTPase"/>
</dbReference>
<evidence type="ECO:0000259" key="10">
    <source>
        <dbReference type="PROSITE" id="PS51194"/>
    </source>
</evidence>
<dbReference type="PANTHER" id="PTHR47964:SF1">
    <property type="entry name" value="ATP-DEPENDENT DNA HELICASE HOMOLOG RECG, CHLOROPLASTIC"/>
    <property type="match status" value="1"/>
</dbReference>
<dbReference type="InterPro" id="IPR001650">
    <property type="entry name" value="Helicase_C-like"/>
</dbReference>
<dbReference type="Gene3D" id="2.40.50.140">
    <property type="entry name" value="Nucleic acid-binding proteins"/>
    <property type="match status" value="1"/>
</dbReference>
<keyword evidence="6" id="KW-0238">DNA-binding</keyword>
<evidence type="ECO:0000313" key="12">
    <source>
        <dbReference type="Proteomes" id="UP001595528"/>
    </source>
</evidence>
<evidence type="ECO:0000256" key="3">
    <source>
        <dbReference type="ARBA" id="ARBA00022801"/>
    </source>
</evidence>
<evidence type="ECO:0000256" key="7">
    <source>
        <dbReference type="ARBA" id="ARBA00023204"/>
    </source>
</evidence>
<gene>
    <name evidence="11" type="primary">recG</name>
    <name evidence="11" type="ORF">ACFOGJ_01305</name>
</gene>
<evidence type="ECO:0000313" key="11">
    <source>
        <dbReference type="EMBL" id="MFC3225847.1"/>
    </source>
</evidence>
<keyword evidence="2" id="KW-0227">DNA damage</keyword>
<dbReference type="InterPro" id="IPR047112">
    <property type="entry name" value="RecG/Mfd"/>
</dbReference>
<reference evidence="12" key="1">
    <citation type="journal article" date="2019" name="Int. J. Syst. Evol. Microbiol.">
        <title>The Global Catalogue of Microorganisms (GCM) 10K type strain sequencing project: providing services to taxonomists for standard genome sequencing and annotation.</title>
        <authorList>
            <consortium name="The Broad Institute Genomics Platform"/>
            <consortium name="The Broad Institute Genome Sequencing Center for Infectious Disease"/>
            <person name="Wu L."/>
            <person name="Ma J."/>
        </authorList>
    </citation>
    <scope>NUCLEOTIDE SEQUENCE [LARGE SCALE GENOMIC DNA]</scope>
    <source>
        <strain evidence="12">KCTC 42964</strain>
    </source>
</reference>
<dbReference type="InterPro" id="IPR011545">
    <property type="entry name" value="DEAD/DEAH_box_helicase_dom"/>
</dbReference>